<name>S8DRX2_9LAMI</name>
<evidence type="ECO:0000259" key="1">
    <source>
        <dbReference type="PROSITE" id="PS51745"/>
    </source>
</evidence>
<dbReference type="Pfam" id="PF00564">
    <property type="entry name" value="PB1"/>
    <property type="match status" value="1"/>
</dbReference>
<evidence type="ECO:0000313" key="2">
    <source>
        <dbReference type="EMBL" id="EPS62562.1"/>
    </source>
</evidence>
<dbReference type="EMBL" id="AUSU01006057">
    <property type="protein sequence ID" value="EPS62562.1"/>
    <property type="molecule type" value="Genomic_DNA"/>
</dbReference>
<dbReference type="PANTHER" id="PTHR31066:SF27">
    <property type="entry name" value="EXPRESSED PROTEIN"/>
    <property type="match status" value="1"/>
</dbReference>
<dbReference type="OrthoDB" id="774308at2759"/>
<organism evidence="2 3">
    <name type="scientific">Genlisea aurea</name>
    <dbReference type="NCBI Taxonomy" id="192259"/>
    <lineage>
        <taxon>Eukaryota</taxon>
        <taxon>Viridiplantae</taxon>
        <taxon>Streptophyta</taxon>
        <taxon>Embryophyta</taxon>
        <taxon>Tracheophyta</taxon>
        <taxon>Spermatophyta</taxon>
        <taxon>Magnoliopsida</taxon>
        <taxon>eudicotyledons</taxon>
        <taxon>Gunneridae</taxon>
        <taxon>Pentapetalae</taxon>
        <taxon>asterids</taxon>
        <taxon>lamiids</taxon>
        <taxon>Lamiales</taxon>
        <taxon>Lentibulariaceae</taxon>
        <taxon>Genlisea</taxon>
    </lineage>
</organism>
<feature type="domain" description="PB1" evidence="1">
    <location>
        <begin position="46"/>
        <end position="153"/>
    </location>
</feature>
<dbReference type="SUPFAM" id="SSF54277">
    <property type="entry name" value="CAD &amp; PB1 domains"/>
    <property type="match status" value="1"/>
</dbReference>
<dbReference type="InterPro" id="IPR053198">
    <property type="entry name" value="Gynoecium_Dev_Regulator"/>
</dbReference>
<gene>
    <name evidence="2" type="ORF">M569_12225</name>
</gene>
<dbReference type="InterPro" id="IPR000270">
    <property type="entry name" value="PB1_dom"/>
</dbReference>
<evidence type="ECO:0000313" key="3">
    <source>
        <dbReference type="Proteomes" id="UP000015453"/>
    </source>
</evidence>
<dbReference type="Proteomes" id="UP000015453">
    <property type="component" value="Unassembled WGS sequence"/>
</dbReference>
<comment type="caution">
    <text evidence="2">The sequence shown here is derived from an EMBL/GenBank/DDBJ whole genome shotgun (WGS) entry which is preliminary data.</text>
</comment>
<dbReference type="Gene3D" id="3.10.20.90">
    <property type="entry name" value="Phosphatidylinositol 3-kinase Catalytic Subunit, Chain A, domain 1"/>
    <property type="match status" value="1"/>
</dbReference>
<dbReference type="SMART" id="SM00666">
    <property type="entry name" value="PB1"/>
    <property type="match status" value="1"/>
</dbReference>
<dbReference type="PROSITE" id="PS51745">
    <property type="entry name" value="PB1"/>
    <property type="match status" value="1"/>
</dbReference>
<protein>
    <recommendedName>
        <fullName evidence="1">PB1 domain-containing protein</fullName>
    </recommendedName>
</protein>
<dbReference type="PANTHER" id="PTHR31066">
    <property type="entry name" value="OS05G0427100 PROTEIN-RELATED"/>
    <property type="match status" value="1"/>
</dbReference>
<proteinExistence type="predicted"/>
<keyword evidence="3" id="KW-1185">Reference proteome</keyword>
<dbReference type="InterPro" id="IPR053793">
    <property type="entry name" value="PB1-like"/>
</dbReference>
<accession>S8DRX2</accession>
<dbReference type="AlphaFoldDB" id="S8DRX2"/>
<feature type="non-terminal residue" evidence="2">
    <location>
        <position position="185"/>
    </location>
</feature>
<reference evidence="2 3" key="1">
    <citation type="journal article" date="2013" name="BMC Genomics">
        <title>The miniature genome of a carnivorous plant Genlisea aurea contains a low number of genes and short non-coding sequences.</title>
        <authorList>
            <person name="Leushkin E.V."/>
            <person name="Sutormin R.A."/>
            <person name="Nabieva E.R."/>
            <person name="Penin A.A."/>
            <person name="Kondrashov A.S."/>
            <person name="Logacheva M.D."/>
        </authorList>
    </citation>
    <scope>NUCLEOTIDE SEQUENCE [LARGE SCALE GENOMIC DNA]</scope>
</reference>
<sequence>MEAPPRSAEAATAVAISEAVNNIAPRSGPMESSGVESRRIQPTAKKLRLTCSYGGHIVLRPHDKTLCYVGGETRIIVIDRHASLADLLQRLSRNFMPDESFFLKYQLPSEDLDSLISVATEEDLENMVEEYDRITHGIGGAKLDRLRIFLFPKSASRLQQLLFETESIKTEDYFFSALNGRTTTG</sequence>
<dbReference type="CDD" id="cd06410">
    <property type="entry name" value="PB1_UP2"/>
    <property type="match status" value="1"/>
</dbReference>